<name>A0A963Z1R2_9PROT</name>
<dbReference type="RefSeq" id="WP_227307577.1">
    <property type="nucleotide sequence ID" value="NZ_JAESVA010000003.1"/>
</dbReference>
<dbReference type="SUPFAM" id="SSF52283">
    <property type="entry name" value="Formate/glycerate dehydrogenase catalytic domain-like"/>
    <property type="match status" value="1"/>
</dbReference>
<evidence type="ECO:0000259" key="6">
    <source>
        <dbReference type="Pfam" id="PF02826"/>
    </source>
</evidence>
<proteinExistence type="inferred from homology"/>
<evidence type="ECO:0000256" key="3">
    <source>
        <dbReference type="ARBA" id="ARBA00023027"/>
    </source>
</evidence>
<dbReference type="Pfam" id="PF00389">
    <property type="entry name" value="2-Hacid_dh"/>
    <property type="match status" value="1"/>
</dbReference>
<keyword evidence="8" id="KW-1185">Reference proteome</keyword>
<comment type="caution">
    <text evidence="7">The sequence shown here is derived from an EMBL/GenBank/DDBJ whole genome shotgun (WGS) entry which is preliminary data.</text>
</comment>
<dbReference type="Proteomes" id="UP000721844">
    <property type="component" value="Unassembled WGS sequence"/>
</dbReference>
<evidence type="ECO:0000313" key="7">
    <source>
        <dbReference type="EMBL" id="MCB8880929.1"/>
    </source>
</evidence>
<dbReference type="Gene3D" id="3.40.50.720">
    <property type="entry name" value="NAD(P)-binding Rossmann-like Domain"/>
    <property type="match status" value="2"/>
</dbReference>
<dbReference type="PANTHER" id="PTHR42789">
    <property type="entry name" value="D-ISOMER SPECIFIC 2-HYDROXYACID DEHYDROGENASE FAMILY PROTEIN (AFU_ORTHOLOGUE AFUA_6G10090)"/>
    <property type="match status" value="1"/>
</dbReference>
<sequence length="322" mass="33385">MGALTVLVTSPLLAKEGLALLESAGLDVHFMQAFPKPEDVAAKAKAIGAAGIIARQGAITALVMEASPYLRIIARHGAGTDEIDLDAARARRLLVTRTPGANARAVAEHTIAVILALLKQLPSIQTQLAAGKWRAGDMWVGDAYGARLGLVGMGAIGQHTARLASAFGMKIAATSRQTAPEVYEHARREESLERLLATSDIISLHTALTPETRGMIDAAALARMPKGALIINTARGGLIDETALLAAIESGHIAGAALDVTEPEPPRPDHPFRTHPRVLLTPHIGGVSAGSMTQMAVDAAECIVAALTGGPLPADRIVVPGG</sequence>
<dbReference type="FunFam" id="3.40.50.720:FF:000203">
    <property type="entry name" value="D-3-phosphoglycerate dehydrogenase (SerA)"/>
    <property type="match status" value="1"/>
</dbReference>
<feature type="domain" description="D-isomer specific 2-hydroxyacid dehydrogenase NAD-binding" evidence="6">
    <location>
        <begin position="111"/>
        <end position="285"/>
    </location>
</feature>
<dbReference type="PROSITE" id="PS00671">
    <property type="entry name" value="D_2_HYDROXYACID_DH_3"/>
    <property type="match status" value="1"/>
</dbReference>
<keyword evidence="3" id="KW-0520">NAD</keyword>
<accession>A0A963Z1R2</accession>
<evidence type="ECO:0000256" key="4">
    <source>
        <dbReference type="RuleBase" id="RU003719"/>
    </source>
</evidence>
<dbReference type="PANTHER" id="PTHR42789:SF1">
    <property type="entry name" value="D-ISOMER SPECIFIC 2-HYDROXYACID DEHYDROGENASE FAMILY PROTEIN (AFU_ORTHOLOGUE AFUA_6G10090)"/>
    <property type="match status" value="1"/>
</dbReference>
<organism evidence="7 8">
    <name type="scientific">Acidisoma cellulosilyticum</name>
    <dbReference type="NCBI Taxonomy" id="2802395"/>
    <lineage>
        <taxon>Bacteria</taxon>
        <taxon>Pseudomonadati</taxon>
        <taxon>Pseudomonadota</taxon>
        <taxon>Alphaproteobacteria</taxon>
        <taxon>Acetobacterales</taxon>
        <taxon>Acidocellaceae</taxon>
        <taxon>Acidisoma</taxon>
    </lineage>
</organism>
<evidence type="ECO:0000259" key="5">
    <source>
        <dbReference type="Pfam" id="PF00389"/>
    </source>
</evidence>
<comment type="similarity">
    <text evidence="1 4">Belongs to the D-isomer specific 2-hydroxyacid dehydrogenase family.</text>
</comment>
<keyword evidence="2 4" id="KW-0560">Oxidoreductase</keyword>
<dbReference type="InterPro" id="IPR050857">
    <property type="entry name" value="D-2-hydroxyacid_DH"/>
</dbReference>
<dbReference type="InterPro" id="IPR029753">
    <property type="entry name" value="D-isomer_DH_CS"/>
</dbReference>
<dbReference type="GO" id="GO:0051287">
    <property type="term" value="F:NAD binding"/>
    <property type="evidence" value="ECO:0007669"/>
    <property type="project" value="InterPro"/>
</dbReference>
<dbReference type="SUPFAM" id="SSF51735">
    <property type="entry name" value="NAD(P)-binding Rossmann-fold domains"/>
    <property type="match status" value="1"/>
</dbReference>
<gene>
    <name evidence="7" type="ORF">ACELLULO517_11845</name>
</gene>
<dbReference type="InterPro" id="IPR006140">
    <property type="entry name" value="D-isomer_DH_NAD-bd"/>
</dbReference>
<protein>
    <submittedName>
        <fullName evidence="7">Hydroxyacid dehydrogenase</fullName>
    </submittedName>
</protein>
<dbReference type="InterPro" id="IPR036291">
    <property type="entry name" value="NAD(P)-bd_dom_sf"/>
</dbReference>
<reference evidence="7 8" key="1">
    <citation type="journal article" date="2021" name="Microorganisms">
        <title>Acidisoma silvae sp. nov. and Acidisomacellulosilytica sp. nov., Two Acidophilic Bacteria Isolated from Decaying Wood, Hydrolyzing Cellulose and Producing Poly-3-hydroxybutyrate.</title>
        <authorList>
            <person name="Mieszkin S."/>
            <person name="Pouder E."/>
            <person name="Uroz S."/>
            <person name="Simon-Colin C."/>
            <person name="Alain K."/>
        </authorList>
    </citation>
    <scope>NUCLEOTIDE SEQUENCE [LARGE SCALE GENOMIC DNA]</scope>
    <source>
        <strain evidence="7 8">HW T5.17</strain>
    </source>
</reference>
<dbReference type="Pfam" id="PF02826">
    <property type="entry name" value="2-Hacid_dh_C"/>
    <property type="match status" value="1"/>
</dbReference>
<dbReference type="GO" id="GO:0016616">
    <property type="term" value="F:oxidoreductase activity, acting on the CH-OH group of donors, NAD or NADP as acceptor"/>
    <property type="evidence" value="ECO:0007669"/>
    <property type="project" value="InterPro"/>
</dbReference>
<feature type="domain" description="D-isomer specific 2-hydroxyacid dehydrogenase catalytic" evidence="5">
    <location>
        <begin position="6"/>
        <end position="313"/>
    </location>
</feature>
<evidence type="ECO:0000313" key="8">
    <source>
        <dbReference type="Proteomes" id="UP000721844"/>
    </source>
</evidence>
<dbReference type="EMBL" id="JAESVA010000003">
    <property type="protein sequence ID" value="MCB8880929.1"/>
    <property type="molecule type" value="Genomic_DNA"/>
</dbReference>
<dbReference type="AlphaFoldDB" id="A0A963Z1R2"/>
<evidence type="ECO:0000256" key="1">
    <source>
        <dbReference type="ARBA" id="ARBA00005854"/>
    </source>
</evidence>
<dbReference type="InterPro" id="IPR006139">
    <property type="entry name" value="D-isomer_2_OHA_DH_cat_dom"/>
</dbReference>
<evidence type="ECO:0000256" key="2">
    <source>
        <dbReference type="ARBA" id="ARBA00023002"/>
    </source>
</evidence>